<evidence type="ECO:0000313" key="2">
    <source>
        <dbReference type="EMBL" id="KFL29484.1"/>
    </source>
</evidence>
<reference evidence="2 3" key="1">
    <citation type="submission" date="2014-08" db="EMBL/GenBank/DDBJ databases">
        <authorList>
            <person name="Hassan Y.I."/>
            <person name="Lepp D."/>
            <person name="Zhou T."/>
        </authorList>
    </citation>
    <scope>NUCLEOTIDE SEQUENCE [LARGE SCALE GENOMIC DNA]</scope>
    <source>
        <strain evidence="2 3">IFO13584</strain>
    </source>
</reference>
<dbReference type="OrthoDB" id="7359436at2"/>
<keyword evidence="3" id="KW-1185">Reference proteome</keyword>
<evidence type="ECO:0000256" key="1">
    <source>
        <dbReference type="SAM" id="MobiDB-lite"/>
    </source>
</evidence>
<sequence length="102" mass="10915">MNTANLQLEGLLMAIAGLNQMLVTKGVVTVEEIDKCLARSEQTVLGDDRVVEDLSPANRDAIAFPVRLLRLANSMSDSAGTPSFGELARMVGETKGPDNDQL</sequence>
<dbReference type="EMBL" id="JQGC01000025">
    <property type="protein sequence ID" value="KFL29484.1"/>
    <property type="molecule type" value="Genomic_DNA"/>
</dbReference>
<feature type="region of interest" description="Disordered" evidence="1">
    <location>
        <begin position="77"/>
        <end position="102"/>
    </location>
</feature>
<dbReference type="Proteomes" id="UP000028981">
    <property type="component" value="Unassembled WGS sequence"/>
</dbReference>
<organism evidence="2 3">
    <name type="scientific">Devosia riboflavina</name>
    <dbReference type="NCBI Taxonomy" id="46914"/>
    <lineage>
        <taxon>Bacteria</taxon>
        <taxon>Pseudomonadati</taxon>
        <taxon>Pseudomonadota</taxon>
        <taxon>Alphaproteobacteria</taxon>
        <taxon>Hyphomicrobiales</taxon>
        <taxon>Devosiaceae</taxon>
        <taxon>Devosia</taxon>
    </lineage>
</organism>
<accession>A0A087LXY1</accession>
<dbReference type="RefSeq" id="WP_035086331.1">
    <property type="nucleotide sequence ID" value="NZ_JQGC01000025.1"/>
</dbReference>
<name>A0A087LXY1_9HYPH</name>
<gene>
    <name evidence="2" type="ORF">JP75_20645</name>
</gene>
<dbReference type="AlphaFoldDB" id="A0A087LXY1"/>
<proteinExistence type="predicted"/>
<evidence type="ECO:0000313" key="3">
    <source>
        <dbReference type="Proteomes" id="UP000028981"/>
    </source>
</evidence>
<protein>
    <submittedName>
        <fullName evidence="2">Uncharacterized protein</fullName>
    </submittedName>
</protein>
<comment type="caution">
    <text evidence="2">The sequence shown here is derived from an EMBL/GenBank/DDBJ whole genome shotgun (WGS) entry which is preliminary data.</text>
</comment>